<sequence>MALAFIEGLDDMGHTMEEILRTAVSPFRGEARLKLRKYLDDITADRFPDAELTRLWNAPPANVVFYEQGGLRIFLRLIRDRL</sequence>
<dbReference type="RefSeq" id="WP_238276791.1">
    <property type="nucleotide sequence ID" value="NZ_BPQL01000018.1"/>
</dbReference>
<gene>
    <name evidence="1" type="ORF">ABID43_001841</name>
</gene>
<dbReference type="Proteomes" id="UP001549145">
    <property type="component" value="Unassembled WGS sequence"/>
</dbReference>
<organism evidence="1 2">
    <name type="scientific">Methylobacterium goesingense</name>
    <dbReference type="NCBI Taxonomy" id="243690"/>
    <lineage>
        <taxon>Bacteria</taxon>
        <taxon>Pseudomonadati</taxon>
        <taxon>Pseudomonadota</taxon>
        <taxon>Alphaproteobacteria</taxon>
        <taxon>Hyphomicrobiales</taxon>
        <taxon>Methylobacteriaceae</taxon>
        <taxon>Methylobacterium</taxon>
    </lineage>
</organism>
<protein>
    <submittedName>
        <fullName evidence="1">Uncharacterized protein</fullName>
    </submittedName>
</protein>
<dbReference type="EMBL" id="JBEPMM010000004">
    <property type="protein sequence ID" value="MET3692305.1"/>
    <property type="molecule type" value="Genomic_DNA"/>
</dbReference>
<proteinExistence type="predicted"/>
<accession>A0ABV2L399</accession>
<reference evidence="1 2" key="1">
    <citation type="submission" date="2024-06" db="EMBL/GenBank/DDBJ databases">
        <title>Genomic Encyclopedia of Type Strains, Phase IV (KMG-IV): sequencing the most valuable type-strain genomes for metagenomic binning, comparative biology and taxonomic classification.</title>
        <authorList>
            <person name="Goeker M."/>
        </authorList>
    </citation>
    <scope>NUCLEOTIDE SEQUENCE [LARGE SCALE GENOMIC DNA]</scope>
    <source>
        <strain evidence="1 2">DSM 21331</strain>
    </source>
</reference>
<comment type="caution">
    <text evidence="1">The sequence shown here is derived from an EMBL/GenBank/DDBJ whole genome shotgun (WGS) entry which is preliminary data.</text>
</comment>
<keyword evidence="2" id="KW-1185">Reference proteome</keyword>
<evidence type="ECO:0000313" key="1">
    <source>
        <dbReference type="EMBL" id="MET3692305.1"/>
    </source>
</evidence>
<name>A0ABV2L399_9HYPH</name>
<evidence type="ECO:0000313" key="2">
    <source>
        <dbReference type="Proteomes" id="UP001549145"/>
    </source>
</evidence>